<proteinExistence type="predicted"/>
<dbReference type="AlphaFoldDB" id="A0A0C3QXR7"/>
<organism evidence="2 3">
    <name type="scientific">Tulasnella calospora MUT 4182</name>
    <dbReference type="NCBI Taxonomy" id="1051891"/>
    <lineage>
        <taxon>Eukaryota</taxon>
        <taxon>Fungi</taxon>
        <taxon>Dikarya</taxon>
        <taxon>Basidiomycota</taxon>
        <taxon>Agaricomycotina</taxon>
        <taxon>Agaricomycetes</taxon>
        <taxon>Cantharellales</taxon>
        <taxon>Tulasnellaceae</taxon>
        <taxon>Tulasnella</taxon>
    </lineage>
</organism>
<reference evidence="2 3" key="1">
    <citation type="submission" date="2014-04" db="EMBL/GenBank/DDBJ databases">
        <authorList>
            <consortium name="DOE Joint Genome Institute"/>
            <person name="Kuo A."/>
            <person name="Girlanda M."/>
            <person name="Perotto S."/>
            <person name="Kohler A."/>
            <person name="Nagy L.G."/>
            <person name="Floudas D."/>
            <person name="Copeland A."/>
            <person name="Barry K.W."/>
            <person name="Cichocki N."/>
            <person name="Veneault-Fourrey C."/>
            <person name="LaButti K."/>
            <person name="Lindquist E.A."/>
            <person name="Lipzen A."/>
            <person name="Lundell T."/>
            <person name="Morin E."/>
            <person name="Murat C."/>
            <person name="Sun H."/>
            <person name="Tunlid A."/>
            <person name="Henrissat B."/>
            <person name="Grigoriev I.V."/>
            <person name="Hibbett D.S."/>
            <person name="Martin F."/>
            <person name="Nordberg H.P."/>
            <person name="Cantor M.N."/>
            <person name="Hua S.X."/>
        </authorList>
    </citation>
    <scope>NUCLEOTIDE SEQUENCE [LARGE SCALE GENOMIC DNA]</scope>
    <source>
        <strain evidence="2 3">MUT 4182</strain>
    </source>
</reference>
<keyword evidence="3" id="KW-1185">Reference proteome</keyword>
<sequence>MSSEPHVDLFKGTDWKECDTFVRALRSRALWEGKQRDPAWIADFAAPHFSYKALLWHSRLPQDVRQDWFKLETALLERWAPSEEDDETTIEPTPAAAPSINSIQRPERNLQGVIKAVVDGSNDSYYVDFENGSGYCGLTRDVTEALRIRCNSLSDATLLERIDGPRRSWLAVQWWPLAPKLGAKSADYSYVPLVDSKGLKSSWSRDSPCQLMVCNVSTNGEVMPFWKDSDDRKITLTPFRNGGWLHLVVDPDTYERDYTANQRVKLFMEAAD</sequence>
<dbReference type="EMBL" id="KN822945">
    <property type="protein sequence ID" value="KIO33894.1"/>
    <property type="molecule type" value="Genomic_DNA"/>
</dbReference>
<protein>
    <submittedName>
        <fullName evidence="2">Uncharacterized protein</fullName>
    </submittedName>
</protein>
<dbReference type="HOGENOM" id="CLU_061438_1_0_1"/>
<dbReference type="OrthoDB" id="3246635at2759"/>
<name>A0A0C3QXR7_9AGAM</name>
<evidence type="ECO:0000256" key="1">
    <source>
        <dbReference type="SAM" id="MobiDB-lite"/>
    </source>
</evidence>
<reference evidence="3" key="2">
    <citation type="submission" date="2015-01" db="EMBL/GenBank/DDBJ databases">
        <title>Evolutionary Origins and Diversification of the Mycorrhizal Mutualists.</title>
        <authorList>
            <consortium name="DOE Joint Genome Institute"/>
            <consortium name="Mycorrhizal Genomics Consortium"/>
            <person name="Kohler A."/>
            <person name="Kuo A."/>
            <person name="Nagy L.G."/>
            <person name="Floudas D."/>
            <person name="Copeland A."/>
            <person name="Barry K.W."/>
            <person name="Cichocki N."/>
            <person name="Veneault-Fourrey C."/>
            <person name="LaButti K."/>
            <person name="Lindquist E.A."/>
            <person name="Lipzen A."/>
            <person name="Lundell T."/>
            <person name="Morin E."/>
            <person name="Murat C."/>
            <person name="Riley R."/>
            <person name="Ohm R."/>
            <person name="Sun H."/>
            <person name="Tunlid A."/>
            <person name="Henrissat B."/>
            <person name="Grigoriev I.V."/>
            <person name="Hibbett D.S."/>
            <person name="Martin F."/>
        </authorList>
    </citation>
    <scope>NUCLEOTIDE SEQUENCE [LARGE SCALE GENOMIC DNA]</scope>
    <source>
        <strain evidence="3">MUT 4182</strain>
    </source>
</reference>
<gene>
    <name evidence="2" type="ORF">M407DRAFT_17163</name>
</gene>
<feature type="region of interest" description="Disordered" evidence="1">
    <location>
        <begin position="80"/>
        <end position="101"/>
    </location>
</feature>
<evidence type="ECO:0000313" key="2">
    <source>
        <dbReference type="EMBL" id="KIO33894.1"/>
    </source>
</evidence>
<evidence type="ECO:0000313" key="3">
    <source>
        <dbReference type="Proteomes" id="UP000054248"/>
    </source>
</evidence>
<accession>A0A0C3QXR7</accession>
<dbReference type="Proteomes" id="UP000054248">
    <property type="component" value="Unassembled WGS sequence"/>
</dbReference>